<proteinExistence type="inferred from homology"/>
<keyword evidence="10" id="KW-1185">Reference proteome</keyword>
<dbReference type="InterPro" id="IPR012496">
    <property type="entry name" value="TMC_dom"/>
</dbReference>
<evidence type="ECO:0000256" key="3">
    <source>
        <dbReference type="ARBA" id="ARBA00022692"/>
    </source>
</evidence>
<evidence type="ECO:0000256" key="5">
    <source>
        <dbReference type="ARBA" id="ARBA00023136"/>
    </source>
</evidence>
<dbReference type="PANTHER" id="PTHR23302">
    <property type="entry name" value="TRANSMEMBRANE CHANNEL-RELATED"/>
    <property type="match status" value="1"/>
</dbReference>
<feature type="compositionally biased region" description="Basic and acidic residues" evidence="7">
    <location>
        <begin position="748"/>
        <end position="757"/>
    </location>
</feature>
<evidence type="ECO:0000256" key="6">
    <source>
        <dbReference type="RuleBase" id="RU310713"/>
    </source>
</evidence>
<evidence type="ECO:0000256" key="4">
    <source>
        <dbReference type="ARBA" id="ARBA00022989"/>
    </source>
</evidence>
<evidence type="ECO:0000256" key="7">
    <source>
        <dbReference type="SAM" id="MobiDB-lite"/>
    </source>
</evidence>
<feature type="domain" description="TMC" evidence="8">
    <location>
        <begin position="502"/>
        <end position="612"/>
    </location>
</feature>
<feature type="transmembrane region" description="Helical" evidence="6">
    <location>
        <begin position="674"/>
        <end position="699"/>
    </location>
</feature>
<feature type="compositionally biased region" description="Basic and acidic residues" evidence="7">
    <location>
        <begin position="71"/>
        <end position="121"/>
    </location>
</feature>
<organism evidence="9 10">
    <name type="scientific">Conger conger</name>
    <name type="common">Conger eel</name>
    <name type="synonym">Muraena conger</name>
    <dbReference type="NCBI Taxonomy" id="82655"/>
    <lineage>
        <taxon>Eukaryota</taxon>
        <taxon>Metazoa</taxon>
        <taxon>Chordata</taxon>
        <taxon>Craniata</taxon>
        <taxon>Vertebrata</taxon>
        <taxon>Euteleostomi</taxon>
        <taxon>Actinopterygii</taxon>
        <taxon>Neopterygii</taxon>
        <taxon>Teleostei</taxon>
        <taxon>Anguilliformes</taxon>
        <taxon>Congridae</taxon>
        <taxon>Conger</taxon>
    </lineage>
</organism>
<feature type="transmembrane region" description="Helical" evidence="6">
    <location>
        <begin position="228"/>
        <end position="250"/>
    </location>
</feature>
<dbReference type="EMBL" id="JAFJMO010000002">
    <property type="protein sequence ID" value="KAJ8283206.1"/>
    <property type="molecule type" value="Genomic_DNA"/>
</dbReference>
<dbReference type="GO" id="GO:0005886">
    <property type="term" value="C:plasma membrane"/>
    <property type="evidence" value="ECO:0007669"/>
    <property type="project" value="InterPro"/>
</dbReference>
<evidence type="ECO:0000259" key="8">
    <source>
        <dbReference type="Pfam" id="PF07810"/>
    </source>
</evidence>
<feature type="transmembrane region" description="Helical" evidence="6">
    <location>
        <begin position="400"/>
        <end position="419"/>
    </location>
</feature>
<dbReference type="PANTHER" id="PTHR23302:SF66">
    <property type="entry name" value="TRANSMEMBRANE CHANNEL-LIKE PROTEIN"/>
    <property type="match status" value="1"/>
</dbReference>
<feature type="transmembrane region" description="Helical" evidence="6">
    <location>
        <begin position="615"/>
        <end position="636"/>
    </location>
</feature>
<feature type="transmembrane region" description="Helical" evidence="6">
    <location>
        <begin position="474"/>
        <end position="494"/>
    </location>
</feature>
<dbReference type="GO" id="GO:0008381">
    <property type="term" value="F:mechanosensitive monoatomic ion channel activity"/>
    <property type="evidence" value="ECO:0007669"/>
    <property type="project" value="TreeGrafter"/>
</dbReference>
<dbReference type="Proteomes" id="UP001152803">
    <property type="component" value="Unassembled WGS sequence"/>
</dbReference>
<accession>A0A9Q1DWR5</accession>
<keyword evidence="3 6" id="KW-0812">Transmembrane</keyword>
<feature type="region of interest" description="Disordered" evidence="7">
    <location>
        <begin position="1"/>
        <end position="131"/>
    </location>
</feature>
<sequence length="771" mass="87379">MRGHTGAFKMRGHTGAFKMRGRTGAFKMRGHTGAFKMRGHTGAFKMRGRTGAFKMRGHTGAFKMRGLNRGLQDEGLNRGLQDEGPYRGLQDEGPNRGLQDEGPNRGLQDEGPNRGLQEEGTYKGQQSEGLHRHEQEVFPVRDWDPNLPLKNLPLSMQEKRSTRDRRQQQRLSIGCWESWRRSQRIARRRLWEQVVRAMCGLQLWRKTLHTIEGKFGMGVKAYFTFLRYLLYLNLMHSVLMSGLALTPALLNRDEHTPRGFQGNDSVLDLLLGTGFLQRSPVFYSFYPPVLLSGPCLSSPLLFLLAIASLLILSVIMVVRRTVIGYKHTWMLGSSYNHHMSYEVFCGWDFCTQEPKTALLQHSFLRNDLKLALEEERFHQHVAQRTHVAQQRARLYFLRGLLNFLVIVLLGGSFYLIYYATVISQGEKPVSWILSLLVEYLPPITITMVNFLLPYLFCSISGFEDYSLTVQVNITLVRSIILKLASLAIFLFFLHRNIKSAQCWENQFGKEMYKLVVFDFLACGLNAVLVEWPRKLLVESYPSCSLLRALGKPTFLVPFNVLDLVYSQTVTWVGLFYCPLLAHISLLKLLIVFYIKKFVLFRCCEPAQRMFRGCQSSVLFHFTLLLGLLTALVALVINANILQPSRDCGPFAHGDSLFNATAACVETLPPPAQRAFSYFTSEAFALPLILVEIVFLTSFVSQGRANRRAIDRLKDILVMCSADKRFLVGKQAACLRALQPSVSAGSSGDARHTERKDPSGCQPFFARSVSAP</sequence>
<evidence type="ECO:0000313" key="10">
    <source>
        <dbReference type="Proteomes" id="UP001152803"/>
    </source>
</evidence>
<dbReference type="InterPro" id="IPR038900">
    <property type="entry name" value="TMC"/>
</dbReference>
<evidence type="ECO:0000256" key="1">
    <source>
        <dbReference type="ARBA" id="ARBA00004141"/>
    </source>
</evidence>
<evidence type="ECO:0000313" key="9">
    <source>
        <dbReference type="EMBL" id="KAJ8283206.1"/>
    </source>
</evidence>
<feature type="transmembrane region" description="Helical" evidence="6">
    <location>
        <begin position="300"/>
        <end position="318"/>
    </location>
</feature>
<keyword evidence="4 6" id="KW-1133">Transmembrane helix</keyword>
<reference evidence="9" key="1">
    <citation type="journal article" date="2023" name="Science">
        <title>Genome structures resolve the early diversification of teleost fishes.</title>
        <authorList>
            <person name="Parey E."/>
            <person name="Louis A."/>
            <person name="Montfort J."/>
            <person name="Bouchez O."/>
            <person name="Roques C."/>
            <person name="Iampietro C."/>
            <person name="Lluch J."/>
            <person name="Castinel A."/>
            <person name="Donnadieu C."/>
            <person name="Desvignes T."/>
            <person name="Floi Bucao C."/>
            <person name="Jouanno E."/>
            <person name="Wen M."/>
            <person name="Mejri S."/>
            <person name="Dirks R."/>
            <person name="Jansen H."/>
            <person name="Henkel C."/>
            <person name="Chen W.J."/>
            <person name="Zahm M."/>
            <person name="Cabau C."/>
            <person name="Klopp C."/>
            <person name="Thompson A.W."/>
            <person name="Robinson-Rechavi M."/>
            <person name="Braasch I."/>
            <person name="Lecointre G."/>
            <person name="Bobe J."/>
            <person name="Postlethwait J.H."/>
            <person name="Berthelot C."/>
            <person name="Roest Crollius H."/>
            <person name="Guiguen Y."/>
        </authorList>
    </citation>
    <scope>NUCLEOTIDE SEQUENCE</scope>
    <source>
        <strain evidence="9">Concon-B</strain>
    </source>
</reference>
<comment type="subcellular location">
    <subcellularLocation>
        <location evidence="1 6">Membrane</location>
        <topology evidence="1 6">Multi-pass membrane protein</topology>
    </subcellularLocation>
</comment>
<comment type="similarity">
    <text evidence="2 6">Belongs to the TMC family.</text>
</comment>
<feature type="region of interest" description="Disordered" evidence="7">
    <location>
        <begin position="741"/>
        <end position="761"/>
    </location>
</feature>
<keyword evidence="5 6" id="KW-0472">Membrane</keyword>
<evidence type="ECO:0000256" key="2">
    <source>
        <dbReference type="ARBA" id="ARBA00006510"/>
    </source>
</evidence>
<gene>
    <name evidence="9" type="ORF">COCON_G00020560</name>
</gene>
<protein>
    <recommendedName>
        <fullName evidence="6">Transmembrane channel-like protein</fullName>
    </recommendedName>
</protein>
<name>A0A9Q1DWR5_CONCO</name>
<feature type="transmembrane region" description="Helical" evidence="6">
    <location>
        <begin position="571"/>
        <end position="594"/>
    </location>
</feature>
<dbReference type="AlphaFoldDB" id="A0A9Q1DWR5"/>
<dbReference type="Pfam" id="PF07810">
    <property type="entry name" value="TMC"/>
    <property type="match status" value="1"/>
</dbReference>
<dbReference type="OrthoDB" id="1936208at2759"/>
<feature type="transmembrane region" description="Helical" evidence="6">
    <location>
        <begin position="439"/>
        <end position="462"/>
    </location>
</feature>
<comment type="caution">
    <text evidence="9">The sequence shown here is derived from an EMBL/GenBank/DDBJ whole genome shotgun (WGS) entry which is preliminary data.</text>
</comment>